<dbReference type="Proteomes" id="UP001148614">
    <property type="component" value="Unassembled WGS sequence"/>
</dbReference>
<proteinExistence type="predicted"/>
<organism evidence="1 2">
    <name type="scientific">Xylaria arbuscula</name>
    <dbReference type="NCBI Taxonomy" id="114810"/>
    <lineage>
        <taxon>Eukaryota</taxon>
        <taxon>Fungi</taxon>
        <taxon>Dikarya</taxon>
        <taxon>Ascomycota</taxon>
        <taxon>Pezizomycotina</taxon>
        <taxon>Sordariomycetes</taxon>
        <taxon>Xylariomycetidae</taxon>
        <taxon>Xylariales</taxon>
        <taxon>Xylariaceae</taxon>
        <taxon>Xylaria</taxon>
    </lineage>
</organism>
<protein>
    <submittedName>
        <fullName evidence="1">Uncharacterized protein</fullName>
    </submittedName>
</protein>
<accession>A0A9W8N3J3</accession>
<keyword evidence="2" id="KW-1185">Reference proteome</keyword>
<evidence type="ECO:0000313" key="1">
    <source>
        <dbReference type="EMBL" id="KAJ3553036.1"/>
    </source>
</evidence>
<dbReference type="EMBL" id="JANPWZ010003363">
    <property type="protein sequence ID" value="KAJ3553036.1"/>
    <property type="molecule type" value="Genomic_DNA"/>
</dbReference>
<dbReference type="AlphaFoldDB" id="A0A9W8N3J3"/>
<reference evidence="1" key="1">
    <citation type="submission" date="2022-07" db="EMBL/GenBank/DDBJ databases">
        <title>Genome Sequence of Xylaria arbuscula.</title>
        <authorList>
            <person name="Buettner E."/>
        </authorList>
    </citation>
    <scope>NUCLEOTIDE SEQUENCE</scope>
    <source>
        <strain evidence="1">VT107</strain>
    </source>
</reference>
<name>A0A9W8N3J3_9PEZI</name>
<gene>
    <name evidence="1" type="ORF">NPX13_g10976</name>
</gene>
<comment type="caution">
    <text evidence="1">The sequence shown here is derived from an EMBL/GenBank/DDBJ whole genome shotgun (WGS) entry which is preliminary data.</text>
</comment>
<evidence type="ECO:0000313" key="2">
    <source>
        <dbReference type="Proteomes" id="UP001148614"/>
    </source>
</evidence>
<sequence length="80" mass="8372">MHGTWIEMAGGDSPKATRAGSVNILAGTGRKSRLSNASISVYIYDVEASGSSGLDSATSYVFLHGIADDETPPYQLHTSP</sequence>